<gene>
    <name evidence="1" type="ORF">CLUMA_CG021522</name>
</gene>
<reference evidence="1 2" key="1">
    <citation type="submission" date="2015-04" db="EMBL/GenBank/DDBJ databases">
        <authorList>
            <person name="Syromyatnikov M.Y."/>
            <person name="Popov V.N."/>
        </authorList>
    </citation>
    <scope>NUCLEOTIDE SEQUENCE [LARGE SCALE GENOMIC DNA]</scope>
</reference>
<organism evidence="1 2">
    <name type="scientific">Clunio marinus</name>
    <dbReference type="NCBI Taxonomy" id="568069"/>
    <lineage>
        <taxon>Eukaryota</taxon>
        <taxon>Metazoa</taxon>
        <taxon>Ecdysozoa</taxon>
        <taxon>Arthropoda</taxon>
        <taxon>Hexapoda</taxon>
        <taxon>Insecta</taxon>
        <taxon>Pterygota</taxon>
        <taxon>Neoptera</taxon>
        <taxon>Endopterygota</taxon>
        <taxon>Diptera</taxon>
        <taxon>Nematocera</taxon>
        <taxon>Chironomoidea</taxon>
        <taxon>Chironomidae</taxon>
        <taxon>Clunio</taxon>
    </lineage>
</organism>
<name>A0A1J1JA13_9DIPT</name>
<accession>A0A1J1JA13</accession>
<keyword evidence="2" id="KW-1185">Reference proteome</keyword>
<proteinExistence type="predicted"/>
<dbReference type="Proteomes" id="UP000183832">
    <property type="component" value="Unassembled WGS sequence"/>
</dbReference>
<dbReference type="EMBL" id="CVRI01000075">
    <property type="protein sequence ID" value="CRL08374.1"/>
    <property type="molecule type" value="Genomic_DNA"/>
</dbReference>
<dbReference type="AlphaFoldDB" id="A0A1J1JA13"/>
<evidence type="ECO:0000313" key="2">
    <source>
        <dbReference type="Proteomes" id="UP000183832"/>
    </source>
</evidence>
<sequence>MSCQSFNKRLGKQVTEDRLRSICLPKKSTNAAKRLFISQLLKVFLMFHCDQIDFILRLNDVRKIAGKLSV</sequence>
<evidence type="ECO:0000313" key="1">
    <source>
        <dbReference type="EMBL" id="CRL08374.1"/>
    </source>
</evidence>
<protein>
    <submittedName>
        <fullName evidence="1">CLUMA_CG021522, isoform A</fullName>
    </submittedName>
</protein>